<gene>
    <name evidence="1" type="ORF">T4A_4218</name>
</gene>
<protein>
    <submittedName>
        <fullName evidence="1">Uncharacterized protein</fullName>
    </submittedName>
</protein>
<dbReference type="EMBL" id="JYDR01003216">
    <property type="protein sequence ID" value="KRY61728.1"/>
    <property type="molecule type" value="Genomic_DNA"/>
</dbReference>
<dbReference type="AlphaFoldDB" id="A0A0V1DJC9"/>
<reference evidence="1 2" key="1">
    <citation type="submission" date="2015-01" db="EMBL/GenBank/DDBJ databases">
        <title>Evolution of Trichinella species and genotypes.</title>
        <authorList>
            <person name="Korhonen P.K."/>
            <person name="Edoardo P."/>
            <person name="Giuseppe L.R."/>
            <person name="Gasser R.B."/>
        </authorList>
    </citation>
    <scope>NUCLEOTIDE SEQUENCE [LARGE SCALE GENOMIC DNA]</scope>
    <source>
        <strain evidence="1">ISS13</strain>
    </source>
</reference>
<evidence type="ECO:0000313" key="2">
    <source>
        <dbReference type="Proteomes" id="UP000054632"/>
    </source>
</evidence>
<sequence length="58" mass="6749">LRATPQAMPRAFLQNFRIFQNFSPRRCPRLRLRANKNLHMPSGYANGILLHNICPQAM</sequence>
<accession>A0A0V1DJC9</accession>
<dbReference type="Proteomes" id="UP000054632">
    <property type="component" value="Unassembled WGS sequence"/>
</dbReference>
<evidence type="ECO:0000313" key="1">
    <source>
        <dbReference type="EMBL" id="KRY61728.1"/>
    </source>
</evidence>
<name>A0A0V1DJC9_TRIPS</name>
<feature type="non-terminal residue" evidence="1">
    <location>
        <position position="1"/>
    </location>
</feature>
<organism evidence="1 2">
    <name type="scientific">Trichinella pseudospiralis</name>
    <name type="common">Parasitic roundworm</name>
    <dbReference type="NCBI Taxonomy" id="6337"/>
    <lineage>
        <taxon>Eukaryota</taxon>
        <taxon>Metazoa</taxon>
        <taxon>Ecdysozoa</taxon>
        <taxon>Nematoda</taxon>
        <taxon>Enoplea</taxon>
        <taxon>Dorylaimia</taxon>
        <taxon>Trichinellida</taxon>
        <taxon>Trichinellidae</taxon>
        <taxon>Trichinella</taxon>
    </lineage>
</organism>
<proteinExistence type="predicted"/>
<comment type="caution">
    <text evidence="1">The sequence shown here is derived from an EMBL/GenBank/DDBJ whole genome shotgun (WGS) entry which is preliminary data.</text>
</comment>